<dbReference type="Proteomes" id="UP001642520">
    <property type="component" value="Unassembled WGS sequence"/>
</dbReference>
<dbReference type="PROSITE" id="PS51029">
    <property type="entry name" value="MADF"/>
    <property type="match status" value="1"/>
</dbReference>
<name>A0ABP1MZ36_XYLVO</name>
<dbReference type="EMBL" id="CAXAJV020001281">
    <property type="protein sequence ID" value="CAL7933957.1"/>
    <property type="molecule type" value="Genomic_DNA"/>
</dbReference>
<feature type="domain" description="MADF" evidence="1">
    <location>
        <begin position="10"/>
        <end position="78"/>
    </location>
</feature>
<protein>
    <recommendedName>
        <fullName evidence="1">MADF domain-containing protein</fullName>
    </recommendedName>
</protein>
<comment type="caution">
    <text evidence="2">The sequence shown here is derived from an EMBL/GenBank/DDBJ whole genome shotgun (WGS) entry which is preliminary data.</text>
</comment>
<gene>
    <name evidence="2" type="ORF">XYLVIOL_LOCUS757</name>
</gene>
<evidence type="ECO:0000313" key="3">
    <source>
        <dbReference type="Proteomes" id="UP001642520"/>
    </source>
</evidence>
<accession>A0ABP1MZ36</accession>
<evidence type="ECO:0000313" key="2">
    <source>
        <dbReference type="EMBL" id="CAL7933957.1"/>
    </source>
</evidence>
<dbReference type="Pfam" id="PF10545">
    <property type="entry name" value="MADF_DNA_bdg"/>
    <property type="match status" value="1"/>
</dbReference>
<sequence>MKCSMDMLFTLVRLYKSKEIFWNPHNPEYHQEDKLNDAWQELATELSTVTKKPVLALECKKSMDALFSALQELSDRKV</sequence>
<keyword evidence="3" id="KW-1185">Reference proteome</keyword>
<evidence type="ECO:0000259" key="1">
    <source>
        <dbReference type="PROSITE" id="PS51029"/>
    </source>
</evidence>
<proteinExistence type="predicted"/>
<reference evidence="2 3" key="1">
    <citation type="submission" date="2024-08" db="EMBL/GenBank/DDBJ databases">
        <authorList>
            <person name="Will J Nash"/>
            <person name="Angela Man"/>
            <person name="Seanna McTaggart"/>
            <person name="Kendall Baker"/>
            <person name="Tom Barker"/>
            <person name="Leah Catchpole"/>
            <person name="Alex Durrant"/>
            <person name="Karim Gharbi"/>
            <person name="Naomi Irish"/>
            <person name="Gemy Kaithakottil"/>
            <person name="Debby Ku"/>
            <person name="Aaliyah Providence"/>
            <person name="Felix Shaw"/>
            <person name="David Swarbreck"/>
            <person name="Chris Watkins"/>
            <person name="Ann M. McCartney"/>
            <person name="Giulio Formenti"/>
            <person name="Alice Mouton"/>
            <person name="Noel Vella"/>
            <person name="Bjorn M von Reumont"/>
            <person name="Adriana Vella"/>
            <person name="Wilfried Haerty"/>
        </authorList>
    </citation>
    <scope>NUCLEOTIDE SEQUENCE [LARGE SCALE GENOMIC DNA]</scope>
</reference>
<organism evidence="2 3">
    <name type="scientific">Xylocopa violacea</name>
    <name type="common">Violet carpenter bee</name>
    <name type="synonym">Apis violacea</name>
    <dbReference type="NCBI Taxonomy" id="135666"/>
    <lineage>
        <taxon>Eukaryota</taxon>
        <taxon>Metazoa</taxon>
        <taxon>Ecdysozoa</taxon>
        <taxon>Arthropoda</taxon>
        <taxon>Hexapoda</taxon>
        <taxon>Insecta</taxon>
        <taxon>Pterygota</taxon>
        <taxon>Neoptera</taxon>
        <taxon>Endopterygota</taxon>
        <taxon>Hymenoptera</taxon>
        <taxon>Apocrita</taxon>
        <taxon>Aculeata</taxon>
        <taxon>Apoidea</taxon>
        <taxon>Anthophila</taxon>
        <taxon>Apidae</taxon>
        <taxon>Xylocopa</taxon>
        <taxon>Xylocopa</taxon>
    </lineage>
</organism>
<dbReference type="InterPro" id="IPR006578">
    <property type="entry name" value="MADF-dom"/>
</dbReference>